<organism evidence="1 2">
    <name type="scientific">Funneliformis geosporum</name>
    <dbReference type="NCBI Taxonomy" id="1117311"/>
    <lineage>
        <taxon>Eukaryota</taxon>
        <taxon>Fungi</taxon>
        <taxon>Fungi incertae sedis</taxon>
        <taxon>Mucoromycota</taxon>
        <taxon>Glomeromycotina</taxon>
        <taxon>Glomeromycetes</taxon>
        <taxon>Glomerales</taxon>
        <taxon>Glomeraceae</taxon>
        <taxon>Funneliformis</taxon>
    </lineage>
</organism>
<dbReference type="Proteomes" id="UP001153678">
    <property type="component" value="Unassembled WGS sequence"/>
</dbReference>
<evidence type="ECO:0000313" key="1">
    <source>
        <dbReference type="EMBL" id="CAI2182323.1"/>
    </source>
</evidence>
<accession>A0A9W4STD2</accession>
<keyword evidence="2" id="KW-1185">Reference proteome</keyword>
<name>A0A9W4STD2_9GLOM</name>
<comment type="caution">
    <text evidence="1">The sequence shown here is derived from an EMBL/GenBank/DDBJ whole genome shotgun (WGS) entry which is preliminary data.</text>
</comment>
<dbReference type="AlphaFoldDB" id="A0A9W4STD2"/>
<gene>
    <name evidence="1" type="ORF">FWILDA_LOCUS10525</name>
</gene>
<sequence length="105" mass="11797">MKVLGGLPRYFHIDHAEITITTHITKSLIRLLLTLKTRCNLPVPFPIPGGIIVRDTTQESHLKSNISSGLLHNLVLRLRNNKVVVQLSNKKQYSVYIVTGLGLYP</sequence>
<evidence type="ECO:0000313" key="2">
    <source>
        <dbReference type="Proteomes" id="UP001153678"/>
    </source>
</evidence>
<dbReference type="EMBL" id="CAMKVN010002720">
    <property type="protein sequence ID" value="CAI2182323.1"/>
    <property type="molecule type" value="Genomic_DNA"/>
</dbReference>
<reference evidence="1" key="1">
    <citation type="submission" date="2022-08" db="EMBL/GenBank/DDBJ databases">
        <authorList>
            <person name="Kallberg Y."/>
            <person name="Tangrot J."/>
            <person name="Rosling A."/>
        </authorList>
    </citation>
    <scope>NUCLEOTIDE SEQUENCE</scope>
    <source>
        <strain evidence="1">Wild A</strain>
    </source>
</reference>
<protein>
    <submittedName>
        <fullName evidence="1">9493_t:CDS:1</fullName>
    </submittedName>
</protein>
<proteinExistence type="predicted"/>